<dbReference type="RefSeq" id="WP_202828363.1">
    <property type="nucleotide sequence ID" value="NZ_JAEUXJ010000016.1"/>
</dbReference>
<keyword evidence="3" id="KW-1185">Reference proteome</keyword>
<gene>
    <name evidence="2" type="ORF">JMJ55_25140</name>
</gene>
<organism evidence="2 3">
    <name type="scientific">Belnapia mucosa</name>
    <dbReference type="NCBI Taxonomy" id="2804532"/>
    <lineage>
        <taxon>Bacteria</taxon>
        <taxon>Pseudomonadati</taxon>
        <taxon>Pseudomonadota</taxon>
        <taxon>Alphaproteobacteria</taxon>
        <taxon>Acetobacterales</taxon>
        <taxon>Roseomonadaceae</taxon>
        <taxon>Belnapia</taxon>
    </lineage>
</organism>
<reference evidence="2 3" key="1">
    <citation type="submission" date="2021-01" db="EMBL/GenBank/DDBJ databases">
        <title>Belnapia mucosa sp. nov. and Belnapia arida sp. nov., isolated from the Tabernas Desert (Almeria, Spain).</title>
        <authorList>
            <person name="Molina-Menor E."/>
            <person name="Vidal-Verdu A."/>
            <person name="Calonge A."/>
            <person name="Satari L."/>
            <person name="Pereto Magraner J."/>
            <person name="Porcar Miralles M."/>
        </authorList>
    </citation>
    <scope>NUCLEOTIDE SEQUENCE [LARGE SCALE GENOMIC DNA]</scope>
    <source>
        <strain evidence="2 3">T6</strain>
    </source>
</reference>
<comment type="caution">
    <text evidence="2">The sequence shown here is derived from an EMBL/GenBank/DDBJ whole genome shotgun (WGS) entry which is preliminary data.</text>
</comment>
<protein>
    <submittedName>
        <fullName evidence="2">DUF4145 domain-containing protein</fullName>
    </submittedName>
</protein>
<evidence type="ECO:0000313" key="2">
    <source>
        <dbReference type="EMBL" id="MBL6458629.1"/>
    </source>
</evidence>
<sequence>MIARTPKRQADHSVVLLREIEVGAASIEHVYPDQQRFDDEIPERARNYLTQARDSLHAPDGSVMLAASSVDAMLKSIGLTAGSLYSRIERAKTEGRITPDMADWAHQVRLDANDPRHADLNDPHHTQASARLALDFATAFAEILFVLPARVTRGRNAAAGIISTN</sequence>
<accession>A0ABS1VD24</accession>
<name>A0ABS1VD24_9PROT</name>
<dbReference type="InterPro" id="IPR025285">
    <property type="entry name" value="DUF4145"/>
</dbReference>
<evidence type="ECO:0000259" key="1">
    <source>
        <dbReference type="Pfam" id="PF13643"/>
    </source>
</evidence>
<dbReference type="Proteomes" id="UP000606490">
    <property type="component" value="Unassembled WGS sequence"/>
</dbReference>
<evidence type="ECO:0000313" key="3">
    <source>
        <dbReference type="Proteomes" id="UP000606490"/>
    </source>
</evidence>
<dbReference type="EMBL" id="JAEUXJ010000016">
    <property type="protein sequence ID" value="MBL6458629.1"/>
    <property type="molecule type" value="Genomic_DNA"/>
</dbReference>
<proteinExistence type="predicted"/>
<feature type="domain" description="DUF4145" evidence="1">
    <location>
        <begin position="59"/>
        <end position="129"/>
    </location>
</feature>
<dbReference type="Pfam" id="PF13643">
    <property type="entry name" value="DUF4145"/>
    <property type="match status" value="1"/>
</dbReference>